<sequence>MQQSFILQLVTRLTPGKTMDILEQQYEEEIKLLQQETVACEIERDECLRAIFRQHGGETLQNILKTISIRKENEDGVTNGDASKLVTEISDLEVDHRRQTDISGIFLSECWIKTVEKSSTKTVQQYRLSGRCWLLSFQVEFVLTEIQDGETTLKKVTDLNIISDGGEFKDLCGFLSSVEESRSLFLFFRTLRSYSERCKQRTCTFQHFKEKYPDLVQLPEGCRSEIMVIQSPQLPGCMMSIFWNICVSKEGTVMTKLDLLMKMPEQAEKLDTENVMASAPESFRHLLSVFGEEATIESLIQSVCF</sequence>
<dbReference type="EMBL" id="JABFDY010000019">
    <property type="protein sequence ID" value="KAF7693195.1"/>
    <property type="molecule type" value="Genomic_DNA"/>
</dbReference>
<gene>
    <name evidence="1" type="ORF">HF521_008511</name>
</gene>
<accession>A0A8T0AKD6</accession>
<comment type="caution">
    <text evidence="1">The sequence shown here is derived from an EMBL/GenBank/DDBJ whole genome shotgun (WGS) entry which is preliminary data.</text>
</comment>
<dbReference type="Proteomes" id="UP000606274">
    <property type="component" value="Unassembled WGS sequence"/>
</dbReference>
<protein>
    <recommendedName>
        <fullName evidence="3">Centromere protein P</fullName>
    </recommendedName>
</protein>
<dbReference type="GO" id="GO:0000775">
    <property type="term" value="C:chromosome, centromeric region"/>
    <property type="evidence" value="ECO:0007669"/>
    <property type="project" value="InterPro"/>
</dbReference>
<dbReference type="InterPro" id="IPR027801">
    <property type="entry name" value="CENP-P"/>
</dbReference>
<organism evidence="1 2">
    <name type="scientific">Silurus meridionalis</name>
    <name type="common">Southern catfish</name>
    <name type="synonym">Silurus soldatovi meridionalis</name>
    <dbReference type="NCBI Taxonomy" id="175797"/>
    <lineage>
        <taxon>Eukaryota</taxon>
        <taxon>Metazoa</taxon>
        <taxon>Chordata</taxon>
        <taxon>Craniata</taxon>
        <taxon>Vertebrata</taxon>
        <taxon>Euteleostomi</taxon>
        <taxon>Actinopterygii</taxon>
        <taxon>Neopterygii</taxon>
        <taxon>Teleostei</taxon>
        <taxon>Ostariophysi</taxon>
        <taxon>Siluriformes</taxon>
        <taxon>Siluridae</taxon>
        <taxon>Silurus</taxon>
    </lineage>
</organism>
<reference evidence="1" key="1">
    <citation type="submission" date="2020-08" db="EMBL/GenBank/DDBJ databases">
        <title>Chromosome-level assembly of Southern catfish (Silurus meridionalis) provides insights into visual adaptation to the nocturnal and benthic lifestyles.</title>
        <authorList>
            <person name="Zhang Y."/>
            <person name="Wang D."/>
            <person name="Peng Z."/>
        </authorList>
    </citation>
    <scope>NUCLEOTIDE SEQUENCE</scope>
    <source>
        <strain evidence="1">SWU-2019-XX</strain>
        <tissue evidence="1">Muscle</tissue>
    </source>
</reference>
<name>A0A8T0AKD6_SILME</name>
<proteinExistence type="predicted"/>
<evidence type="ECO:0008006" key="3">
    <source>
        <dbReference type="Google" id="ProtNLM"/>
    </source>
</evidence>
<dbReference type="PANTHER" id="PTHR28577:SF1">
    <property type="entry name" value="CENTROMERE PROTEIN P"/>
    <property type="match status" value="1"/>
</dbReference>
<keyword evidence="2" id="KW-1185">Reference proteome</keyword>
<dbReference type="Pfam" id="PF13096">
    <property type="entry name" value="CENP-P"/>
    <property type="match status" value="1"/>
</dbReference>
<dbReference type="GO" id="GO:0005634">
    <property type="term" value="C:nucleus"/>
    <property type="evidence" value="ECO:0007669"/>
    <property type="project" value="TreeGrafter"/>
</dbReference>
<evidence type="ECO:0000313" key="2">
    <source>
        <dbReference type="Proteomes" id="UP000606274"/>
    </source>
</evidence>
<dbReference type="AlphaFoldDB" id="A0A8T0AKD6"/>
<evidence type="ECO:0000313" key="1">
    <source>
        <dbReference type="EMBL" id="KAF7693195.1"/>
    </source>
</evidence>
<dbReference type="GO" id="GO:0034080">
    <property type="term" value="P:CENP-A containing chromatin assembly"/>
    <property type="evidence" value="ECO:0007669"/>
    <property type="project" value="InterPro"/>
</dbReference>
<dbReference type="PANTHER" id="PTHR28577">
    <property type="entry name" value="CENTROMERE PROTEIN P"/>
    <property type="match status" value="1"/>
</dbReference>